<dbReference type="AlphaFoldDB" id="A0A1E5VGW2"/>
<dbReference type="InterPro" id="IPR036226">
    <property type="entry name" value="LipOase_C_sf"/>
</dbReference>
<dbReference type="InterPro" id="IPR000907">
    <property type="entry name" value="LipOase"/>
</dbReference>
<evidence type="ECO:0000313" key="7">
    <source>
        <dbReference type="EMBL" id="OEL24370.1"/>
    </source>
</evidence>
<feature type="region of interest" description="Disordered" evidence="5">
    <location>
        <begin position="13"/>
        <end position="33"/>
    </location>
</feature>
<keyword evidence="2" id="KW-0223">Dioxygenase</keyword>
<dbReference type="PRINTS" id="PR00468">
    <property type="entry name" value="PLTLPOXGNASE"/>
</dbReference>
<keyword evidence="8" id="KW-1185">Reference proteome</keyword>
<dbReference type="Proteomes" id="UP000095767">
    <property type="component" value="Unassembled WGS sequence"/>
</dbReference>
<dbReference type="EMBL" id="LWDX02039836">
    <property type="protein sequence ID" value="OEL24370.1"/>
    <property type="molecule type" value="Genomic_DNA"/>
</dbReference>
<keyword evidence="4" id="KW-0925">Oxylipin biosynthesis</keyword>
<evidence type="ECO:0000256" key="4">
    <source>
        <dbReference type="RuleBase" id="RU003975"/>
    </source>
</evidence>
<dbReference type="GO" id="GO:0031408">
    <property type="term" value="P:oxylipin biosynthetic process"/>
    <property type="evidence" value="ECO:0007669"/>
    <property type="project" value="UniProtKB-UniRule"/>
</dbReference>
<dbReference type="InterPro" id="IPR020834">
    <property type="entry name" value="LipOase_CS"/>
</dbReference>
<feature type="compositionally biased region" description="Basic residues" evidence="5">
    <location>
        <begin position="79"/>
        <end position="93"/>
    </location>
</feature>
<keyword evidence="4" id="KW-0275">Fatty acid biosynthesis</keyword>
<dbReference type="GO" id="GO:0006633">
    <property type="term" value="P:fatty acid biosynthetic process"/>
    <property type="evidence" value="ECO:0007669"/>
    <property type="project" value="UniProtKB-KW"/>
</dbReference>
<keyword evidence="4" id="KW-0276">Fatty acid metabolism</keyword>
<feature type="region of interest" description="Disordered" evidence="5">
    <location>
        <begin position="75"/>
        <end position="95"/>
    </location>
</feature>
<dbReference type="Gene3D" id="1.20.245.10">
    <property type="entry name" value="Lipoxygenase-1, Domain 5"/>
    <property type="match status" value="1"/>
</dbReference>
<feature type="non-terminal residue" evidence="7">
    <location>
        <position position="1"/>
    </location>
</feature>
<organism evidence="7 8">
    <name type="scientific">Dichanthelium oligosanthes</name>
    <dbReference type="NCBI Taxonomy" id="888268"/>
    <lineage>
        <taxon>Eukaryota</taxon>
        <taxon>Viridiplantae</taxon>
        <taxon>Streptophyta</taxon>
        <taxon>Embryophyta</taxon>
        <taxon>Tracheophyta</taxon>
        <taxon>Spermatophyta</taxon>
        <taxon>Magnoliopsida</taxon>
        <taxon>Liliopsida</taxon>
        <taxon>Poales</taxon>
        <taxon>Poaceae</taxon>
        <taxon>PACMAD clade</taxon>
        <taxon>Panicoideae</taxon>
        <taxon>Panicodae</taxon>
        <taxon>Paniceae</taxon>
        <taxon>Dichantheliinae</taxon>
        <taxon>Dichanthelium</taxon>
    </lineage>
</organism>
<comment type="similarity">
    <text evidence="4">Belongs to the lipoxygenase family.</text>
</comment>
<comment type="function">
    <text evidence="4">Plant lipoxygenase may be involved in a number of diverse aspects of plant physiology including growth and development, pest resistance, and senescence or responses to wounding.</text>
</comment>
<dbReference type="PANTHER" id="PTHR11771">
    <property type="entry name" value="LIPOXYGENASE"/>
    <property type="match status" value="1"/>
</dbReference>
<keyword evidence="4" id="KW-0444">Lipid biosynthesis</keyword>
<evidence type="ECO:0000256" key="5">
    <source>
        <dbReference type="SAM" id="MobiDB-lite"/>
    </source>
</evidence>
<gene>
    <name evidence="7" type="ORF">BAE44_0014611</name>
</gene>
<keyword evidence="1" id="KW-0479">Metal-binding</keyword>
<dbReference type="UniPathway" id="UPA00382"/>
<evidence type="ECO:0000256" key="2">
    <source>
        <dbReference type="ARBA" id="ARBA00022964"/>
    </source>
</evidence>
<proteinExistence type="inferred from homology"/>
<reference evidence="7 8" key="1">
    <citation type="submission" date="2016-09" db="EMBL/GenBank/DDBJ databases">
        <title>The draft genome of Dichanthelium oligosanthes: A C3 panicoid grass species.</title>
        <authorList>
            <person name="Studer A.J."/>
            <person name="Schnable J.C."/>
            <person name="Brutnell T.P."/>
        </authorList>
    </citation>
    <scope>NUCLEOTIDE SEQUENCE [LARGE SCALE GENOMIC DNA]</scope>
    <source>
        <strain evidence="8">cv. Kellogg 1175</strain>
        <tissue evidence="7">Leaf</tissue>
    </source>
</reference>
<dbReference type="PROSITE" id="PS00081">
    <property type="entry name" value="LIPOXYGENASE_2"/>
    <property type="match status" value="1"/>
</dbReference>
<dbReference type="PRINTS" id="PR00087">
    <property type="entry name" value="LIPOXYGENASE"/>
</dbReference>
<dbReference type="GO" id="GO:0016702">
    <property type="term" value="F:oxidoreductase activity, acting on single donors with incorporation of molecular oxygen, incorporation of two atoms of oxygen"/>
    <property type="evidence" value="ECO:0007669"/>
    <property type="project" value="InterPro"/>
</dbReference>
<evidence type="ECO:0000256" key="1">
    <source>
        <dbReference type="ARBA" id="ARBA00022723"/>
    </source>
</evidence>
<dbReference type="Gene3D" id="3.10.450.60">
    <property type="match status" value="1"/>
</dbReference>
<comment type="caution">
    <text evidence="7">The sequence shown here is derived from an EMBL/GenBank/DDBJ whole genome shotgun (WGS) entry which is preliminary data.</text>
</comment>
<keyword evidence="4" id="KW-0443">Lipid metabolism</keyword>
<feature type="compositionally biased region" description="Low complexity" evidence="5">
    <location>
        <begin position="19"/>
        <end position="31"/>
    </location>
</feature>
<dbReference type="Pfam" id="PF00305">
    <property type="entry name" value="Lipoxygenase"/>
    <property type="match status" value="4"/>
</dbReference>
<dbReference type="SUPFAM" id="SSF48484">
    <property type="entry name" value="Lipoxigenase"/>
    <property type="match status" value="1"/>
</dbReference>
<evidence type="ECO:0000259" key="6">
    <source>
        <dbReference type="PROSITE" id="PS51393"/>
    </source>
</evidence>
<dbReference type="GO" id="GO:0034440">
    <property type="term" value="P:lipid oxidation"/>
    <property type="evidence" value="ECO:0007669"/>
    <property type="project" value="InterPro"/>
</dbReference>
<evidence type="ECO:0000313" key="8">
    <source>
        <dbReference type="Proteomes" id="UP000095767"/>
    </source>
</evidence>
<sequence>LKFLLEFTAGVRQGGNAERPGQVQGGRAQRAPGRRRVAPFQPWDRVYDYALYNDLGNPDLRKDLARPVLGGSEEYPYPRRAKTGRPAAKRGQRPARAPLEEEIYVPGDERVGYSSIPAPTLPPSGGHFSSLADVYNIFGLDDLGRVPEAKGIINSNAPFPVAHRVISVVNPTKWRKDEEFARQMIAGANPVCIKRVTKFPLTSGLDRSVYGDQDSKITRDHVEKNMGGMTVQQCTNELPGEEEKAEISQRKVSPLPENEQLGAVSTVHTPPDTQDITAGRFSAWELPKAHAAANDTVETNFVTHWLNTHASMEPIVIAANRRLSVLHPIHRLLKPHFRKTLHVKSGCAPEEFLKVPSTSLVSVLHDAVARQIVVGSDDRRKNGSIFRCVHEDTYFPSKYNMEMSSKVYKAWNFTELALPNDLIKRGLATGDPKYPEKLELLIKDYPYAVDGLELWAAIKKWVTDYCAIYYADDGVVARDSELQGWWSEVRNVGHGDLRDAPFGQYDYQGFVPNGPSLATSPVLDAGAEVTESEFLGSITFQ</sequence>
<dbReference type="PROSITE" id="PS51393">
    <property type="entry name" value="LIPOXYGENASE_3"/>
    <property type="match status" value="1"/>
</dbReference>
<evidence type="ECO:0000256" key="3">
    <source>
        <dbReference type="ARBA" id="ARBA00023002"/>
    </source>
</evidence>
<protein>
    <recommendedName>
        <fullName evidence="4">Lipoxygenase</fullName>
        <ecNumber evidence="4">1.13.11.-</ecNumber>
    </recommendedName>
</protein>
<comment type="pathway">
    <text evidence="4">Lipid metabolism; oxylipin biosynthesis.</text>
</comment>
<dbReference type="InterPro" id="IPR013819">
    <property type="entry name" value="LipOase_C"/>
</dbReference>
<dbReference type="InterPro" id="IPR001246">
    <property type="entry name" value="LipOase_plant"/>
</dbReference>
<accession>A0A1E5VGW2</accession>
<dbReference type="EC" id="1.13.11.-" evidence="4"/>
<dbReference type="OrthoDB" id="407298at2759"/>
<feature type="domain" description="Lipoxygenase" evidence="6">
    <location>
        <begin position="13"/>
        <end position="502"/>
    </location>
</feature>
<dbReference type="STRING" id="888268.A0A1E5VGW2"/>
<keyword evidence="3" id="KW-0560">Oxidoreductase</keyword>
<dbReference type="GO" id="GO:0046872">
    <property type="term" value="F:metal ion binding"/>
    <property type="evidence" value="ECO:0007669"/>
    <property type="project" value="UniProtKB-UniRule"/>
</dbReference>
<name>A0A1E5VGW2_9POAL</name>
<dbReference type="Gene3D" id="4.10.375.10">
    <property type="entry name" value="Lipoxygenase-1, Domain 2"/>
    <property type="match status" value="1"/>
</dbReference>